<evidence type="ECO:0000313" key="1">
    <source>
        <dbReference type="EMBL" id="CDH01278.1"/>
    </source>
</evidence>
<name>A0A077NS20_XENBV</name>
<proteinExistence type="predicted"/>
<dbReference type="Proteomes" id="UP000028487">
    <property type="component" value="Unassembled WGS sequence"/>
</dbReference>
<gene>
    <name evidence="1" type="ORF">XBFM1_2050046</name>
</gene>
<evidence type="ECO:0000313" key="2">
    <source>
        <dbReference type="Proteomes" id="UP000028487"/>
    </source>
</evidence>
<protein>
    <submittedName>
        <fullName evidence="1">Uncharacterized protein</fullName>
    </submittedName>
</protein>
<comment type="caution">
    <text evidence="1">The sequence shown here is derived from an EMBL/GenBank/DDBJ whole genome shotgun (WGS) entry which is preliminary data.</text>
</comment>
<organism evidence="1 2">
    <name type="scientific">Xenorhabdus bovienii str. feltiae Moldova</name>
    <dbReference type="NCBI Taxonomy" id="1398200"/>
    <lineage>
        <taxon>Bacteria</taxon>
        <taxon>Pseudomonadati</taxon>
        <taxon>Pseudomonadota</taxon>
        <taxon>Gammaproteobacteria</taxon>
        <taxon>Enterobacterales</taxon>
        <taxon>Morganellaceae</taxon>
        <taxon>Xenorhabdus</taxon>
    </lineage>
</organism>
<dbReference type="HOGENOM" id="CLU_214562_0_0_6"/>
<dbReference type="AlphaFoldDB" id="A0A077NS20"/>
<accession>A0A077NS20</accession>
<dbReference type="EMBL" id="CBSV010000119">
    <property type="protein sequence ID" value="CDH01278.1"/>
    <property type="molecule type" value="Genomic_DNA"/>
</dbReference>
<sequence length="52" mass="5906">MGSVSSIRQECGLTKLKLSVIVNMKQSYLLTPDDVSYFGLVNPKYRVNNKNR</sequence>
<reference evidence="1" key="1">
    <citation type="submission" date="2013-07" db="EMBL/GenBank/DDBJ databases">
        <title>Sub-species coevolution in mutualistic symbiosis.</title>
        <authorList>
            <person name="Murfin K."/>
            <person name="Klassen J."/>
            <person name="Lee M."/>
            <person name="Forst S."/>
            <person name="Stock P."/>
            <person name="Goodrich-Blair H."/>
        </authorList>
    </citation>
    <scope>NUCLEOTIDE SEQUENCE [LARGE SCALE GENOMIC DNA]</scope>
    <source>
        <strain evidence="1">Feltiae Moldova</strain>
    </source>
</reference>